<accession>A0ABW1SY20</accession>
<evidence type="ECO:0000313" key="2">
    <source>
        <dbReference type="Proteomes" id="UP001596138"/>
    </source>
</evidence>
<name>A0ABW1SY20_9ACTN</name>
<comment type="caution">
    <text evidence="1">The sequence shown here is derived from an EMBL/GenBank/DDBJ whole genome shotgun (WGS) entry which is preliminary data.</text>
</comment>
<organism evidence="1 2">
    <name type="scientific">Longivirga aurantiaca</name>
    <dbReference type="NCBI Taxonomy" id="1837743"/>
    <lineage>
        <taxon>Bacteria</taxon>
        <taxon>Bacillati</taxon>
        <taxon>Actinomycetota</taxon>
        <taxon>Actinomycetes</taxon>
        <taxon>Sporichthyales</taxon>
        <taxon>Sporichthyaceae</taxon>
        <taxon>Longivirga</taxon>
    </lineage>
</organism>
<dbReference type="EMBL" id="JBHSTI010000002">
    <property type="protein sequence ID" value="MFC6236497.1"/>
    <property type="molecule type" value="Genomic_DNA"/>
</dbReference>
<dbReference type="SUPFAM" id="SSF159659">
    <property type="entry name" value="Cgl1923-like"/>
    <property type="match status" value="1"/>
</dbReference>
<dbReference type="Proteomes" id="UP001596138">
    <property type="component" value="Unassembled WGS sequence"/>
</dbReference>
<dbReference type="InterPro" id="IPR038389">
    <property type="entry name" value="PSMG2_sf"/>
</dbReference>
<sequence length="307" mass="33688">MRPENLYEIVIDDVDVESPVLVHALGGFLDAGAARQLAVAHLLATYEHRTVAEFDIDALYDYRARRPRMIFDTDHYESIDYPELRLSELTDQNGTGFFLLHGPEPDFGWRSFNAAVVQLVERYGVRRSIGLNAIPWATPHTRPIGVTAHATDPSIVMGRSTFVGAIQVPGHLAGALELAIGDAGHEAMGFAVHIPHYLTQVEYPRAAVQLLQEVAVAGDLALDWSALEIAADIADREINEQVAANPENLEAVHALEAQYDAMARGAATALRMADLVDDEELPSGDEIAAQLEDFLREMDEGKPEDRS</sequence>
<dbReference type="InterPro" id="IPR019151">
    <property type="entry name" value="Proteasome_assmbl_chaperone_2"/>
</dbReference>
<dbReference type="InterPro" id="IPR008492">
    <property type="entry name" value="Rv2714-like"/>
</dbReference>
<protein>
    <submittedName>
        <fullName evidence="1">PAC2 family protein</fullName>
    </submittedName>
</protein>
<dbReference type="Gene3D" id="1.10.287.100">
    <property type="match status" value="1"/>
</dbReference>
<dbReference type="PIRSF" id="PIRSF028754">
    <property type="entry name" value="UCP028754"/>
    <property type="match status" value="1"/>
</dbReference>
<proteinExistence type="predicted"/>
<reference evidence="2" key="1">
    <citation type="journal article" date="2019" name="Int. J. Syst. Evol. Microbiol.">
        <title>The Global Catalogue of Microorganisms (GCM) 10K type strain sequencing project: providing services to taxonomists for standard genome sequencing and annotation.</title>
        <authorList>
            <consortium name="The Broad Institute Genomics Platform"/>
            <consortium name="The Broad Institute Genome Sequencing Center for Infectious Disease"/>
            <person name="Wu L."/>
            <person name="Ma J."/>
        </authorList>
    </citation>
    <scope>NUCLEOTIDE SEQUENCE [LARGE SCALE GENOMIC DNA]</scope>
    <source>
        <strain evidence="2">CGMCC 4.7317</strain>
    </source>
</reference>
<gene>
    <name evidence="1" type="ORF">ACFQGU_01305</name>
</gene>
<keyword evidence="2" id="KW-1185">Reference proteome</keyword>
<dbReference type="Pfam" id="PF09754">
    <property type="entry name" value="PAC2"/>
    <property type="match status" value="1"/>
</dbReference>
<dbReference type="RefSeq" id="WP_386763542.1">
    <property type="nucleotide sequence ID" value="NZ_JBHSTI010000002.1"/>
</dbReference>
<evidence type="ECO:0000313" key="1">
    <source>
        <dbReference type="EMBL" id="MFC6236497.1"/>
    </source>
</evidence>
<dbReference type="Gene3D" id="3.40.50.10900">
    <property type="entry name" value="PAC-like subunit"/>
    <property type="match status" value="1"/>
</dbReference>